<dbReference type="EMBL" id="CP050485">
    <property type="protein sequence ID" value="QOG27489.1"/>
    <property type="molecule type" value="Genomic_DNA"/>
</dbReference>
<dbReference type="EMBL" id="UFYW01000001">
    <property type="protein sequence ID" value="STD82312.1"/>
    <property type="molecule type" value="Genomic_DNA"/>
</dbReference>
<sequence>MKRKIIRNTGFYAMGSPLDLLVDGQKVARINHQETVELNLNPDNRLSVRFSILKSKEIALADLHAETPLEIKMNPRLISFYVLFYIGLFLMIAFLTRSGQLSIILSGIFLYLAGYLCLGLYYSKQAYVIEEVTNG</sequence>
<dbReference type="Proteomes" id="UP000516696">
    <property type="component" value="Chromosome"/>
</dbReference>
<dbReference type="RefSeq" id="WP_060814303.1">
    <property type="nucleotide sequence ID" value="NZ_CP050485.1"/>
</dbReference>
<reference evidence="3 4" key="1">
    <citation type="submission" date="2018-06" db="EMBL/GenBank/DDBJ databases">
        <authorList>
            <consortium name="Pathogen Informatics"/>
            <person name="Doyle S."/>
        </authorList>
    </citation>
    <scope>NUCLEOTIDE SEQUENCE [LARGE SCALE GENOMIC DNA]</scope>
    <source>
        <strain evidence="3 4">NCTC12360</strain>
    </source>
</reference>
<evidence type="ECO:0000256" key="1">
    <source>
        <dbReference type="SAM" id="Phobius"/>
    </source>
</evidence>
<keyword evidence="1" id="KW-0472">Membrane</keyword>
<accession>A0A366U7D7</accession>
<name>A0A366U7D7_ENTGA</name>
<evidence type="ECO:0000313" key="4">
    <source>
        <dbReference type="Proteomes" id="UP000254807"/>
    </source>
</evidence>
<organism evidence="2 5">
    <name type="scientific">Enterococcus gallinarum</name>
    <dbReference type="NCBI Taxonomy" id="1353"/>
    <lineage>
        <taxon>Bacteria</taxon>
        <taxon>Bacillati</taxon>
        <taxon>Bacillota</taxon>
        <taxon>Bacilli</taxon>
        <taxon>Lactobacillales</taxon>
        <taxon>Enterococcaceae</taxon>
        <taxon>Enterococcus</taxon>
    </lineage>
</organism>
<keyword evidence="1" id="KW-0812">Transmembrane</keyword>
<evidence type="ECO:0000313" key="5">
    <source>
        <dbReference type="Proteomes" id="UP000516696"/>
    </source>
</evidence>
<evidence type="ECO:0000313" key="3">
    <source>
        <dbReference type="EMBL" id="STD82312.1"/>
    </source>
</evidence>
<keyword evidence="4" id="KW-1185">Reference proteome</keyword>
<evidence type="ECO:0000313" key="2">
    <source>
        <dbReference type="EMBL" id="QOG27489.1"/>
    </source>
</evidence>
<protein>
    <submittedName>
        <fullName evidence="2">Uncharacterized protein</fullName>
    </submittedName>
</protein>
<proteinExistence type="predicted"/>
<gene>
    <name evidence="2" type="ORF">EGM181_09615</name>
    <name evidence="3" type="ORF">NCTC12360_00733</name>
</gene>
<feature type="transmembrane region" description="Helical" evidence="1">
    <location>
        <begin position="101"/>
        <end position="122"/>
    </location>
</feature>
<feature type="transmembrane region" description="Helical" evidence="1">
    <location>
        <begin position="77"/>
        <end position="95"/>
    </location>
</feature>
<reference evidence="2 5" key="2">
    <citation type="submission" date="2020-03" db="EMBL/GenBank/DDBJ databases">
        <title>Characterization of ganglioside-mimicking enterococci.</title>
        <authorList>
            <person name="Patry R.T."/>
            <person name="Nothaft H."/>
            <person name="Bridger R."/>
            <person name="Shajahan A."/>
            <person name="Huynh S."/>
            <person name="Sanchez S."/>
            <person name="Azadi P."/>
            <person name="Cooper K."/>
            <person name="Miller W.G."/>
            <person name="Parker C.T."/>
            <person name="Wells L."/>
            <person name="Szymanski C.M."/>
        </authorList>
    </citation>
    <scope>NUCLEOTIDE SEQUENCE [LARGE SCALE GENOMIC DNA]</scope>
    <source>
        <strain evidence="2 5">EGM181</strain>
    </source>
</reference>
<dbReference type="Proteomes" id="UP000254807">
    <property type="component" value="Unassembled WGS sequence"/>
</dbReference>
<dbReference type="OrthoDB" id="2192880at2"/>
<dbReference type="AlphaFoldDB" id="A0A366U7D7"/>
<keyword evidence="1" id="KW-1133">Transmembrane helix</keyword>